<protein>
    <submittedName>
        <fullName evidence="3">Uncharacterized protein</fullName>
    </submittedName>
</protein>
<sequence length="284" mass="31821">MNRVPKLLLLSLLGASPICQSFAPSAATSKVGLAHRGFELQASAGEHNGSTKLLVEHVGKAAGSALLAFTLAFSPNVNAAIDAANTHSYSPLTSTTTLTSLDDPVDQSAILALEAETKALEKETQKLKRKARIERGREAYFDYEAKQAAETEARIEAAERKAALEYENDKEEVEALAILELKKERDAKLASTPQERRELEREARALVRKEKEIARKEKQAQRAERIYLAEEAREKEILRQKKEAAEREDAKFLEVEKEYETDAELVKEEEAELSLFKELTRKRK</sequence>
<feature type="signal peptide" evidence="2">
    <location>
        <begin position="1"/>
        <end position="21"/>
    </location>
</feature>
<keyword evidence="2" id="KW-0732">Signal</keyword>
<name>A0ABD3Q206_9STRA</name>
<evidence type="ECO:0000313" key="3">
    <source>
        <dbReference type="EMBL" id="KAL3794398.1"/>
    </source>
</evidence>
<keyword evidence="4" id="KW-1185">Reference proteome</keyword>
<feature type="coiled-coil region" evidence="1">
    <location>
        <begin position="196"/>
        <end position="258"/>
    </location>
</feature>
<reference evidence="3 4" key="1">
    <citation type="journal article" date="2020" name="G3 (Bethesda)">
        <title>Improved Reference Genome for Cyclotella cryptica CCMP332, a Model for Cell Wall Morphogenesis, Salinity Adaptation, and Lipid Production in Diatoms (Bacillariophyta).</title>
        <authorList>
            <person name="Roberts W.R."/>
            <person name="Downey K.M."/>
            <person name="Ruck E.C."/>
            <person name="Traller J.C."/>
            <person name="Alverson A.J."/>
        </authorList>
    </citation>
    <scope>NUCLEOTIDE SEQUENCE [LARGE SCALE GENOMIC DNA]</scope>
    <source>
        <strain evidence="3 4">CCMP332</strain>
    </source>
</reference>
<organism evidence="3 4">
    <name type="scientific">Cyclotella cryptica</name>
    <dbReference type="NCBI Taxonomy" id="29204"/>
    <lineage>
        <taxon>Eukaryota</taxon>
        <taxon>Sar</taxon>
        <taxon>Stramenopiles</taxon>
        <taxon>Ochrophyta</taxon>
        <taxon>Bacillariophyta</taxon>
        <taxon>Coscinodiscophyceae</taxon>
        <taxon>Thalassiosirophycidae</taxon>
        <taxon>Stephanodiscales</taxon>
        <taxon>Stephanodiscaceae</taxon>
        <taxon>Cyclotella</taxon>
    </lineage>
</organism>
<evidence type="ECO:0000256" key="1">
    <source>
        <dbReference type="SAM" id="Coils"/>
    </source>
</evidence>
<evidence type="ECO:0000313" key="4">
    <source>
        <dbReference type="Proteomes" id="UP001516023"/>
    </source>
</evidence>
<accession>A0ABD3Q206</accession>
<gene>
    <name evidence="3" type="ORF">HJC23_012935</name>
</gene>
<comment type="caution">
    <text evidence="3">The sequence shown here is derived from an EMBL/GenBank/DDBJ whole genome shotgun (WGS) entry which is preliminary data.</text>
</comment>
<dbReference type="Proteomes" id="UP001516023">
    <property type="component" value="Unassembled WGS sequence"/>
</dbReference>
<dbReference type="EMBL" id="JABMIG020000081">
    <property type="protein sequence ID" value="KAL3794398.1"/>
    <property type="molecule type" value="Genomic_DNA"/>
</dbReference>
<dbReference type="AlphaFoldDB" id="A0ABD3Q206"/>
<feature type="coiled-coil region" evidence="1">
    <location>
        <begin position="110"/>
        <end position="168"/>
    </location>
</feature>
<feature type="chain" id="PRO_5044768631" evidence="2">
    <location>
        <begin position="22"/>
        <end position="284"/>
    </location>
</feature>
<proteinExistence type="predicted"/>
<evidence type="ECO:0000256" key="2">
    <source>
        <dbReference type="SAM" id="SignalP"/>
    </source>
</evidence>
<keyword evidence="1" id="KW-0175">Coiled coil</keyword>